<name>W6QNU2_PENRF</name>
<dbReference type="OrthoDB" id="4481740at2759"/>
<keyword evidence="2" id="KW-1185">Reference proteome</keyword>
<dbReference type="Proteomes" id="UP000030686">
    <property type="component" value="Unassembled WGS sequence"/>
</dbReference>
<protein>
    <submittedName>
        <fullName evidence="1">Genomic scaffold, ProqFM164S04</fullName>
    </submittedName>
</protein>
<proteinExistence type="predicted"/>
<accession>W6QNU2</accession>
<evidence type="ECO:0000313" key="1">
    <source>
        <dbReference type="EMBL" id="CDM35749.1"/>
    </source>
</evidence>
<dbReference type="EMBL" id="HG792018">
    <property type="protein sequence ID" value="CDM35749.1"/>
    <property type="molecule type" value="Genomic_DNA"/>
</dbReference>
<evidence type="ECO:0000313" key="2">
    <source>
        <dbReference type="Proteomes" id="UP000030686"/>
    </source>
</evidence>
<gene>
    <name evidence="1" type="ORF">PROQFM164_S04g000630</name>
</gene>
<dbReference type="OMA" id="MVFDDWE"/>
<dbReference type="AlphaFoldDB" id="W6QNU2"/>
<sequence length="81" mass="9674">MPRAIPRMFSRAPDCCGAQMSRRQTSSNYNGNRDRWRYFCRNCPRMVFDDWEGIRDGNPLCDCSEFSREQIEHGRVFVFRS</sequence>
<reference evidence="1" key="1">
    <citation type="journal article" date="2014" name="Nat. Commun.">
        <title>Multiple recent horizontal transfers of a large genomic region in cheese making fungi.</title>
        <authorList>
            <person name="Cheeseman K."/>
            <person name="Ropars J."/>
            <person name="Renault P."/>
            <person name="Dupont J."/>
            <person name="Gouzy J."/>
            <person name="Branca A."/>
            <person name="Abraham A.L."/>
            <person name="Ceppi M."/>
            <person name="Conseiller E."/>
            <person name="Debuchy R."/>
            <person name="Malagnac F."/>
            <person name="Goarin A."/>
            <person name="Silar P."/>
            <person name="Lacoste S."/>
            <person name="Sallet E."/>
            <person name="Bensimon A."/>
            <person name="Giraud T."/>
            <person name="Brygoo Y."/>
        </authorList>
    </citation>
    <scope>NUCLEOTIDE SEQUENCE [LARGE SCALE GENOMIC DNA]</scope>
    <source>
        <strain evidence="1">FM164</strain>
    </source>
</reference>
<organism evidence="1 2">
    <name type="scientific">Penicillium roqueforti (strain FM164)</name>
    <dbReference type="NCBI Taxonomy" id="1365484"/>
    <lineage>
        <taxon>Eukaryota</taxon>
        <taxon>Fungi</taxon>
        <taxon>Dikarya</taxon>
        <taxon>Ascomycota</taxon>
        <taxon>Pezizomycotina</taxon>
        <taxon>Eurotiomycetes</taxon>
        <taxon>Eurotiomycetidae</taxon>
        <taxon>Eurotiales</taxon>
        <taxon>Aspergillaceae</taxon>
        <taxon>Penicillium</taxon>
    </lineage>
</organism>